<dbReference type="AlphaFoldDB" id="A0A1C6WH49"/>
<protein>
    <submittedName>
        <fullName evidence="3">Acidic phosphoprotein PCEMA1, putative</fullName>
    </submittedName>
</protein>
<organism evidence="3">
    <name type="scientific">Plasmodium chabaudi adami</name>
    <dbReference type="NCBI Taxonomy" id="5826"/>
    <lineage>
        <taxon>Eukaryota</taxon>
        <taxon>Sar</taxon>
        <taxon>Alveolata</taxon>
        <taxon>Apicomplexa</taxon>
        <taxon>Aconoidasida</taxon>
        <taxon>Haemosporida</taxon>
        <taxon>Plasmodiidae</taxon>
        <taxon>Plasmodium</taxon>
        <taxon>Plasmodium (Vinckeia)</taxon>
    </lineage>
</organism>
<dbReference type="InterPro" id="IPR006486">
    <property type="entry name" value="PYST_A"/>
</dbReference>
<proteinExistence type="predicted"/>
<feature type="region of interest" description="Disordered" evidence="1">
    <location>
        <begin position="25"/>
        <end position="51"/>
    </location>
</feature>
<evidence type="ECO:0000256" key="1">
    <source>
        <dbReference type="SAM" id="MobiDB-lite"/>
    </source>
</evidence>
<evidence type="ECO:0000313" key="3">
    <source>
        <dbReference type="EMBL" id="SCL87074.1"/>
    </source>
</evidence>
<dbReference type="Proteomes" id="UP000507536">
    <property type="component" value="Unassembled WGS sequence"/>
</dbReference>
<reference evidence="3" key="1">
    <citation type="submission" date="2016-08" db="EMBL/GenBank/DDBJ databases">
        <authorList>
            <consortium name="Pathogen Informatics"/>
        </authorList>
    </citation>
    <scope>NUCLEOTIDE SEQUENCE</scope>
    <source>
        <strain evidence="3">DS</strain>
    </source>
</reference>
<dbReference type="InterPro" id="IPR023393">
    <property type="entry name" value="START-like_dom_sf"/>
</dbReference>
<accession>A0A1C6WH49</accession>
<dbReference type="SUPFAM" id="SSF55961">
    <property type="entry name" value="Bet v1-like"/>
    <property type="match status" value="1"/>
</dbReference>
<evidence type="ECO:0000256" key="2">
    <source>
        <dbReference type="SAM" id="SignalP"/>
    </source>
</evidence>
<gene>
    <name evidence="3" type="ORF">PCHDS_000514300</name>
</gene>
<dbReference type="Gene3D" id="3.30.530.20">
    <property type="match status" value="1"/>
</dbReference>
<dbReference type="EMBL" id="FMIN01000208">
    <property type="protein sequence ID" value="SCL87074.1"/>
    <property type="molecule type" value="Genomic_DNA"/>
</dbReference>
<name>A0A1C6WH49_PLACE</name>
<feature type="signal peptide" evidence="2">
    <location>
        <begin position="1"/>
        <end position="25"/>
    </location>
</feature>
<feature type="chain" id="PRO_5008749740" evidence="2">
    <location>
        <begin position="26"/>
        <end position="294"/>
    </location>
</feature>
<sequence>MNKFYIQIVLFLLSIFAYVNNKTLATEPSPKKTPPKVSPENPNEATTPKAPERCLTSEEIYEKNKHLLCTNPKETKEAIELMKEAVKHLESHAALMDGYKTFTNSNNHDVNLYKKKLENHTDIERIDYIVYGSDKYNDTINEIWDPNHASPFNNGDVKIARVYTPNLVMIQQRYKKKCGSPQKYFYALATKVQISENTTIIAYVSADINDHNPSKKKYENTIVKKANSFKTDINSEEDIRKGKLKKTFVNLAGYYIQDYKGSANVTYIGSIDGHSLIKRDCFCGLCFNCYHIHI</sequence>
<keyword evidence="2" id="KW-0732">Signal</keyword>
<dbReference type="NCBIfam" id="TIGR01599">
    <property type="entry name" value="PYST-A"/>
    <property type="match status" value="1"/>
</dbReference>